<keyword evidence="3" id="KW-0067">ATP-binding</keyword>
<dbReference type="Proteomes" id="UP000265520">
    <property type="component" value="Unassembled WGS sequence"/>
</dbReference>
<accession>A0A392W5L2</accession>
<dbReference type="InterPro" id="IPR029047">
    <property type="entry name" value="HSP70_peptide-bd_sf"/>
</dbReference>
<proteinExistence type="inferred from homology"/>
<protein>
    <submittedName>
        <fullName evidence="4">Heat-shock protein</fullName>
    </submittedName>
</protein>
<dbReference type="InterPro" id="IPR013126">
    <property type="entry name" value="Hsp_70_fam"/>
</dbReference>
<evidence type="ECO:0000256" key="2">
    <source>
        <dbReference type="ARBA" id="ARBA00022741"/>
    </source>
</evidence>
<dbReference type="PANTHER" id="PTHR19375">
    <property type="entry name" value="HEAT SHOCK PROTEIN 70KDA"/>
    <property type="match status" value="1"/>
</dbReference>
<dbReference type="Gene3D" id="2.60.34.10">
    <property type="entry name" value="Substrate Binding Domain Of DNAk, Chain A, domain 1"/>
    <property type="match status" value="1"/>
</dbReference>
<dbReference type="FunFam" id="3.30.420.40:FF:000028">
    <property type="entry name" value="heat shock 70 kDa protein-like"/>
    <property type="match status" value="1"/>
</dbReference>
<evidence type="ECO:0000256" key="3">
    <source>
        <dbReference type="ARBA" id="ARBA00022840"/>
    </source>
</evidence>
<evidence type="ECO:0000313" key="5">
    <source>
        <dbReference type="Proteomes" id="UP000265520"/>
    </source>
</evidence>
<dbReference type="AlphaFoldDB" id="A0A392W5L2"/>
<evidence type="ECO:0000256" key="1">
    <source>
        <dbReference type="ARBA" id="ARBA00007381"/>
    </source>
</evidence>
<comment type="caution">
    <text evidence="4">The sequence shown here is derived from an EMBL/GenBank/DDBJ whole genome shotgun (WGS) entry which is preliminary data.</text>
</comment>
<sequence>LCKSINPDEAVAYGAAIQAAIMSNEHDKLEDHVLVDVNPLSLGLETAGGVMTALIPRNTEIPTRKEK</sequence>
<feature type="non-terminal residue" evidence="4">
    <location>
        <position position="1"/>
    </location>
</feature>
<dbReference type="GO" id="GO:0005524">
    <property type="term" value="F:ATP binding"/>
    <property type="evidence" value="ECO:0007669"/>
    <property type="project" value="UniProtKB-KW"/>
</dbReference>
<organism evidence="4 5">
    <name type="scientific">Trifolium medium</name>
    <dbReference type="NCBI Taxonomy" id="97028"/>
    <lineage>
        <taxon>Eukaryota</taxon>
        <taxon>Viridiplantae</taxon>
        <taxon>Streptophyta</taxon>
        <taxon>Embryophyta</taxon>
        <taxon>Tracheophyta</taxon>
        <taxon>Spermatophyta</taxon>
        <taxon>Magnoliopsida</taxon>
        <taxon>eudicotyledons</taxon>
        <taxon>Gunneridae</taxon>
        <taxon>Pentapetalae</taxon>
        <taxon>rosids</taxon>
        <taxon>fabids</taxon>
        <taxon>Fabales</taxon>
        <taxon>Fabaceae</taxon>
        <taxon>Papilionoideae</taxon>
        <taxon>50 kb inversion clade</taxon>
        <taxon>NPAAA clade</taxon>
        <taxon>Hologalegina</taxon>
        <taxon>IRL clade</taxon>
        <taxon>Trifolieae</taxon>
        <taxon>Trifolium</taxon>
    </lineage>
</organism>
<dbReference type="PRINTS" id="PR00301">
    <property type="entry name" value="HEATSHOCK70"/>
</dbReference>
<dbReference type="Pfam" id="PF00012">
    <property type="entry name" value="HSP70"/>
    <property type="match status" value="1"/>
</dbReference>
<name>A0A392W5L2_9FABA</name>
<dbReference type="EMBL" id="LXQA011400830">
    <property type="protein sequence ID" value="MCI95938.1"/>
    <property type="molecule type" value="Genomic_DNA"/>
</dbReference>
<feature type="non-terminal residue" evidence="4">
    <location>
        <position position="67"/>
    </location>
</feature>
<dbReference type="SUPFAM" id="SSF100920">
    <property type="entry name" value="Heat shock protein 70kD (HSP70), peptide-binding domain"/>
    <property type="match status" value="1"/>
</dbReference>
<dbReference type="GO" id="GO:0140662">
    <property type="term" value="F:ATP-dependent protein folding chaperone"/>
    <property type="evidence" value="ECO:0007669"/>
    <property type="project" value="InterPro"/>
</dbReference>
<keyword evidence="2" id="KW-0547">Nucleotide-binding</keyword>
<evidence type="ECO:0000313" key="4">
    <source>
        <dbReference type="EMBL" id="MCI95938.1"/>
    </source>
</evidence>
<comment type="similarity">
    <text evidence="1">Belongs to the heat shock protein 70 family.</text>
</comment>
<reference evidence="4 5" key="1">
    <citation type="journal article" date="2018" name="Front. Plant Sci.">
        <title>Red Clover (Trifolium pratense) and Zigzag Clover (T. medium) - A Picture of Genomic Similarities and Differences.</title>
        <authorList>
            <person name="Dluhosova J."/>
            <person name="Istvanek J."/>
            <person name="Nedelnik J."/>
            <person name="Repkova J."/>
        </authorList>
    </citation>
    <scope>NUCLEOTIDE SEQUENCE [LARGE SCALE GENOMIC DNA]</scope>
    <source>
        <strain evidence="5">cv. 10/8</strain>
        <tissue evidence="4">Leaf</tissue>
    </source>
</reference>
<keyword evidence="5" id="KW-1185">Reference proteome</keyword>